<feature type="compositionally biased region" description="Basic and acidic residues" evidence="4">
    <location>
        <begin position="362"/>
        <end position="377"/>
    </location>
</feature>
<dbReference type="PANTHER" id="PTHR31001:SF87">
    <property type="entry name" value="COL-21"/>
    <property type="match status" value="1"/>
</dbReference>
<dbReference type="SUPFAM" id="SSF57701">
    <property type="entry name" value="Zn2/Cys6 DNA-binding domain"/>
    <property type="match status" value="1"/>
</dbReference>
<dbReference type="InterPro" id="IPR001138">
    <property type="entry name" value="Zn2Cys6_DnaBD"/>
</dbReference>
<proteinExistence type="predicted"/>
<dbReference type="AlphaFoldDB" id="A0A9P7YK71"/>
<dbReference type="GO" id="GO:0003677">
    <property type="term" value="F:DNA binding"/>
    <property type="evidence" value="ECO:0007669"/>
    <property type="project" value="InterPro"/>
</dbReference>
<dbReference type="PROSITE" id="PS50048">
    <property type="entry name" value="ZN2_CY6_FUNGAL_2"/>
    <property type="match status" value="1"/>
</dbReference>
<evidence type="ECO:0000256" key="1">
    <source>
        <dbReference type="ARBA" id="ARBA00004123"/>
    </source>
</evidence>
<dbReference type="Pfam" id="PF04082">
    <property type="entry name" value="Fungal_trans"/>
    <property type="match status" value="1"/>
</dbReference>
<evidence type="ECO:0000259" key="5">
    <source>
        <dbReference type="PROSITE" id="PS50048"/>
    </source>
</evidence>
<dbReference type="InterPro" id="IPR050613">
    <property type="entry name" value="Sec_Metabolite_Reg"/>
</dbReference>
<dbReference type="Proteomes" id="UP000824998">
    <property type="component" value="Unassembled WGS sequence"/>
</dbReference>
<feature type="region of interest" description="Disordered" evidence="4">
    <location>
        <begin position="617"/>
        <end position="677"/>
    </location>
</feature>
<keyword evidence="7" id="KW-1185">Reference proteome</keyword>
<accession>A0A9P7YK71</accession>
<evidence type="ECO:0000313" key="7">
    <source>
        <dbReference type="Proteomes" id="UP000824998"/>
    </source>
</evidence>
<evidence type="ECO:0000256" key="3">
    <source>
        <dbReference type="ARBA" id="ARBA00023242"/>
    </source>
</evidence>
<reference evidence="6" key="1">
    <citation type="journal article" date="2021" name="IMA Fungus">
        <title>Genomic characterization of three marine fungi, including Emericellopsis atlantica sp. nov. with signatures of a generalist lifestyle and marine biomass degradation.</title>
        <authorList>
            <person name="Hagestad O.C."/>
            <person name="Hou L."/>
            <person name="Andersen J.H."/>
            <person name="Hansen E.H."/>
            <person name="Altermark B."/>
            <person name="Li C."/>
            <person name="Kuhnert E."/>
            <person name="Cox R.J."/>
            <person name="Crous P.W."/>
            <person name="Spatafora J.W."/>
            <person name="Lail K."/>
            <person name="Amirebrahimi M."/>
            <person name="Lipzen A."/>
            <person name="Pangilinan J."/>
            <person name="Andreopoulos W."/>
            <person name="Hayes R.D."/>
            <person name="Ng V."/>
            <person name="Grigoriev I.V."/>
            <person name="Jackson S.A."/>
            <person name="Sutton T.D.S."/>
            <person name="Dobson A.D.W."/>
            <person name="Rama T."/>
        </authorList>
    </citation>
    <scope>NUCLEOTIDE SEQUENCE</scope>
    <source>
        <strain evidence="6">TRa018bII</strain>
    </source>
</reference>
<sequence length="753" mass="83650">MSSGRKRVVSSCVPCYTRKQKCNRQYPCNNCARRRCPEECAYYPSTASQTSKPPERRREEIGGEKERRGSCSSLNLRKSWVAPALSSSHSILAELFGYSEESDGNTLALVRKASRFSLGLGASDSSPTVPVEAADEVHRHMEQMPDRPILDFLIRYFVAEVNWMDHLVHPPWFLARYQRWWAVERVTLVMEVDFAVLILRICSYASHFLPSPSYTLDKIRGVMLSEIRNTCDEVAESLAAISSACDGRGSLIRVQHLAFLSLQCQMEGRRDAFWDALSRAIRVAQGGGIHSGAAKARPGVDGLEKEMERRTFCNLYTWDSLLSRQLDRPAFLPAGLIPANWPQMHLGGGGGAEAENGDGESGGDRDRGRGRDRDRADLAAAAPESFTERLLQARLADFWRRISTSGGEYDMMVAEERYARFCREYLAELPPAFALQPAKAWDKRLPKLPLQRQLLHITIYNSLCWNFRPLLLHFPYEQNLPAYKRMLLDSQKKALVIAALHVLEGVSQLHAMLGGCHTRFAGLVFSTFEAAVLLVCLCVDPLFLNDGPPQVPPLSTNIKNSQDPDPLRTVARDVSRQKCIEAVQDALDRLRMLAEVSNIADVGASTLAQLLSRASTTTTTDEVSMSQNQPAAGDIVSCPSLDPSDSNSQDGSISTSQTSAAVGEKTTWPSFHPSDLNSQDDFMMESKTTTAMGEITSWPSFDPSDVNSQDHFISLSATQELNSNWATPMIDLSCQMVSRDHWRTPTDSAVSLD</sequence>
<dbReference type="Gene3D" id="4.10.240.10">
    <property type="entry name" value="Zn(2)-C6 fungal-type DNA-binding domain"/>
    <property type="match status" value="1"/>
</dbReference>
<comment type="subcellular location">
    <subcellularLocation>
        <location evidence="1">Nucleus</location>
    </subcellularLocation>
</comment>
<evidence type="ECO:0000313" key="6">
    <source>
        <dbReference type="EMBL" id="KAG9234590.1"/>
    </source>
</evidence>
<protein>
    <recommendedName>
        <fullName evidence="5">Zn(2)-C6 fungal-type domain-containing protein</fullName>
    </recommendedName>
</protein>
<feature type="compositionally biased region" description="Polar residues" evidence="4">
    <location>
        <begin position="617"/>
        <end position="630"/>
    </location>
</feature>
<keyword evidence="2" id="KW-0479">Metal-binding</keyword>
<dbReference type="InterPro" id="IPR007219">
    <property type="entry name" value="XnlR_reg_dom"/>
</dbReference>
<feature type="domain" description="Zn(2)-C6 fungal-type" evidence="5">
    <location>
        <begin position="11"/>
        <end position="42"/>
    </location>
</feature>
<dbReference type="EMBL" id="MU251458">
    <property type="protein sequence ID" value="KAG9234590.1"/>
    <property type="molecule type" value="Genomic_DNA"/>
</dbReference>
<evidence type="ECO:0000256" key="2">
    <source>
        <dbReference type="ARBA" id="ARBA00022723"/>
    </source>
</evidence>
<gene>
    <name evidence="6" type="ORF">BJ875DRAFT_423692</name>
</gene>
<feature type="region of interest" description="Disordered" evidence="4">
    <location>
        <begin position="345"/>
        <end position="378"/>
    </location>
</feature>
<organism evidence="6 7">
    <name type="scientific">Amylocarpus encephaloides</name>
    <dbReference type="NCBI Taxonomy" id="45428"/>
    <lineage>
        <taxon>Eukaryota</taxon>
        <taxon>Fungi</taxon>
        <taxon>Dikarya</taxon>
        <taxon>Ascomycota</taxon>
        <taxon>Pezizomycotina</taxon>
        <taxon>Leotiomycetes</taxon>
        <taxon>Helotiales</taxon>
        <taxon>Helotiales incertae sedis</taxon>
        <taxon>Amylocarpus</taxon>
    </lineage>
</organism>
<dbReference type="InterPro" id="IPR036864">
    <property type="entry name" value="Zn2-C6_fun-type_DNA-bd_sf"/>
</dbReference>
<dbReference type="GO" id="GO:0005634">
    <property type="term" value="C:nucleus"/>
    <property type="evidence" value="ECO:0007669"/>
    <property type="project" value="UniProtKB-SubCell"/>
</dbReference>
<evidence type="ECO:0000256" key="4">
    <source>
        <dbReference type="SAM" id="MobiDB-lite"/>
    </source>
</evidence>
<dbReference type="GO" id="GO:0006351">
    <property type="term" value="P:DNA-templated transcription"/>
    <property type="evidence" value="ECO:0007669"/>
    <property type="project" value="InterPro"/>
</dbReference>
<dbReference type="GO" id="GO:0000981">
    <property type="term" value="F:DNA-binding transcription factor activity, RNA polymerase II-specific"/>
    <property type="evidence" value="ECO:0007669"/>
    <property type="project" value="InterPro"/>
</dbReference>
<dbReference type="PANTHER" id="PTHR31001">
    <property type="entry name" value="UNCHARACTERIZED TRANSCRIPTIONAL REGULATORY PROTEIN"/>
    <property type="match status" value="1"/>
</dbReference>
<dbReference type="SMART" id="SM00066">
    <property type="entry name" value="GAL4"/>
    <property type="match status" value="1"/>
</dbReference>
<dbReference type="OrthoDB" id="5344325at2759"/>
<name>A0A9P7YK71_9HELO</name>
<feature type="compositionally biased region" description="Polar residues" evidence="4">
    <location>
        <begin position="643"/>
        <end position="660"/>
    </location>
</feature>
<feature type="compositionally biased region" description="Basic and acidic residues" evidence="4">
    <location>
        <begin position="53"/>
        <end position="68"/>
    </location>
</feature>
<comment type="caution">
    <text evidence="6">The sequence shown here is derived from an EMBL/GenBank/DDBJ whole genome shotgun (WGS) entry which is preliminary data.</text>
</comment>
<keyword evidence="3" id="KW-0539">Nucleus</keyword>
<dbReference type="CDD" id="cd12148">
    <property type="entry name" value="fungal_TF_MHR"/>
    <property type="match status" value="1"/>
</dbReference>
<feature type="region of interest" description="Disordered" evidence="4">
    <location>
        <begin position="44"/>
        <end position="68"/>
    </location>
</feature>
<dbReference type="GO" id="GO:0008270">
    <property type="term" value="F:zinc ion binding"/>
    <property type="evidence" value="ECO:0007669"/>
    <property type="project" value="InterPro"/>
</dbReference>